<dbReference type="OrthoDB" id="3171021at2"/>
<evidence type="ECO:0000256" key="2">
    <source>
        <dbReference type="ARBA" id="ARBA00022679"/>
    </source>
</evidence>
<name>A0A5N5RJC9_9BIFI</name>
<comment type="caution">
    <text evidence="4">The sequence shown here is derived from an EMBL/GenBank/DDBJ whole genome shotgun (WGS) entry which is preliminary data.</text>
</comment>
<dbReference type="InterPro" id="IPR029044">
    <property type="entry name" value="Nucleotide-diphossugar_trans"/>
</dbReference>
<reference evidence="4 5" key="1">
    <citation type="journal article" date="2019" name="Int. J. Syst. Evol. Microbiol.">
        <title>Bifidobacterium jacchi sp. nov., isolated from the faeces of a baby common marmoset (Callithrix jacchus).</title>
        <authorList>
            <person name="Modesto M."/>
            <person name="Watanabe K."/>
            <person name="Arita M."/>
            <person name="Satti M."/>
            <person name="Oki K."/>
            <person name="Sciavilla P."/>
            <person name="Patavino C."/>
            <person name="Camma C."/>
            <person name="Michelini S."/>
            <person name="Sgorbati B."/>
            <person name="Mattarelli P."/>
        </authorList>
    </citation>
    <scope>NUCLEOTIDE SEQUENCE [LARGE SCALE GENOMIC DNA]</scope>
    <source>
        <strain evidence="4 5">MRM 9.3</strain>
    </source>
</reference>
<evidence type="ECO:0000256" key="1">
    <source>
        <dbReference type="ARBA" id="ARBA00022676"/>
    </source>
</evidence>
<gene>
    <name evidence="4" type="ORF">EHS19_05015</name>
</gene>
<dbReference type="RefSeq" id="WP_151916688.1">
    <property type="nucleotide sequence ID" value="NZ_RQSP01000012.1"/>
</dbReference>
<dbReference type="AlphaFoldDB" id="A0A5N5RJC9"/>
<dbReference type="CDD" id="cd00761">
    <property type="entry name" value="Glyco_tranf_GTA_type"/>
    <property type="match status" value="1"/>
</dbReference>
<accession>A0A5N5RJC9</accession>
<dbReference type="Pfam" id="PF00535">
    <property type="entry name" value="Glycos_transf_2"/>
    <property type="match status" value="1"/>
</dbReference>
<dbReference type="EMBL" id="RQSP01000012">
    <property type="protein sequence ID" value="KAB5607412.1"/>
    <property type="molecule type" value="Genomic_DNA"/>
</dbReference>
<evidence type="ECO:0000259" key="3">
    <source>
        <dbReference type="Pfam" id="PF00535"/>
    </source>
</evidence>
<dbReference type="GO" id="GO:0016757">
    <property type="term" value="F:glycosyltransferase activity"/>
    <property type="evidence" value="ECO:0007669"/>
    <property type="project" value="UniProtKB-KW"/>
</dbReference>
<keyword evidence="1" id="KW-0328">Glycosyltransferase</keyword>
<protein>
    <submittedName>
        <fullName evidence="4">Glycosyltransferase family 2 protein</fullName>
    </submittedName>
</protein>
<dbReference type="PANTHER" id="PTHR22916:SF51">
    <property type="entry name" value="GLYCOSYLTRANSFERASE EPSH-RELATED"/>
    <property type="match status" value="1"/>
</dbReference>
<feature type="domain" description="Glycosyltransferase 2-like" evidence="3">
    <location>
        <begin position="15"/>
        <end position="135"/>
    </location>
</feature>
<keyword evidence="5" id="KW-1185">Reference proteome</keyword>
<keyword evidence="2 4" id="KW-0808">Transferase</keyword>
<dbReference type="SUPFAM" id="SSF53448">
    <property type="entry name" value="Nucleotide-diphospho-sugar transferases"/>
    <property type="match status" value="1"/>
</dbReference>
<organism evidence="4 5">
    <name type="scientific">Bifidobacterium jacchi</name>
    <dbReference type="NCBI Taxonomy" id="2490545"/>
    <lineage>
        <taxon>Bacteria</taxon>
        <taxon>Bacillati</taxon>
        <taxon>Actinomycetota</taxon>
        <taxon>Actinomycetes</taxon>
        <taxon>Bifidobacteriales</taxon>
        <taxon>Bifidobacteriaceae</taxon>
        <taxon>Bifidobacterium</taxon>
    </lineage>
</organism>
<dbReference type="PANTHER" id="PTHR22916">
    <property type="entry name" value="GLYCOSYLTRANSFERASE"/>
    <property type="match status" value="1"/>
</dbReference>
<evidence type="ECO:0000313" key="4">
    <source>
        <dbReference type="EMBL" id="KAB5607412.1"/>
    </source>
</evidence>
<dbReference type="InterPro" id="IPR001173">
    <property type="entry name" value="Glyco_trans_2-like"/>
</dbReference>
<dbReference type="Proteomes" id="UP000326336">
    <property type="component" value="Unassembled WGS sequence"/>
</dbReference>
<evidence type="ECO:0000313" key="5">
    <source>
        <dbReference type="Proteomes" id="UP000326336"/>
    </source>
</evidence>
<sequence length="338" mass="38494">MLVKEKERCGRVTVTVIVPVYNVENTLNRCVDSIVNQTYTDLQIILVDDGSPDGSPAMCDAWCSHDSRIEVIHQRNKGLSGARNAGLSKAVGEYVAFVDSDDYVEPDFIESMINAQTATGADMVICSVAEETADGENQSTGGIVNSVEVIDVHECCRRMDWRYITVWNKLYDRRLWKRVSFPEGKIHEDEYVFQDIVSQCSAIVVLPDELYHYVENNAGIMHERFSTRNLARLQSYVRRMRFFRDRDYKDCIGGLFTMIMLDVGRAGVLAQDSPESWGEVREVLGQVRALPYDVWFSLSAKQRIRFLQLKLCPYLLMRGLADRHKEWASHTGKSGGLR</sequence>
<dbReference type="Gene3D" id="3.90.550.10">
    <property type="entry name" value="Spore Coat Polysaccharide Biosynthesis Protein SpsA, Chain A"/>
    <property type="match status" value="1"/>
</dbReference>
<proteinExistence type="predicted"/>